<dbReference type="Proteomes" id="UP000018957">
    <property type="component" value="Unassembled WGS sequence"/>
</dbReference>
<dbReference type="Pfam" id="PF13693">
    <property type="entry name" value="HTH_35"/>
    <property type="match status" value="1"/>
</dbReference>
<name>W3V8G2_9GAMM</name>
<keyword evidence="2" id="KW-0805">Transcription regulation</keyword>
<dbReference type="Gene3D" id="1.10.260.40">
    <property type="entry name" value="lambda repressor-like DNA-binding domains"/>
    <property type="match status" value="1"/>
</dbReference>
<evidence type="ECO:0000259" key="5">
    <source>
        <dbReference type="Pfam" id="PF13693"/>
    </source>
</evidence>
<protein>
    <submittedName>
        <fullName evidence="6">Transcriptional regulator, Nlp family</fullName>
    </submittedName>
</protein>
<gene>
    <name evidence="6" type="ORF">PTE_01544</name>
</gene>
<organism evidence="6 7">
    <name type="scientific">Photorhabdus khanii NC19</name>
    <dbReference type="NCBI Taxonomy" id="1004151"/>
    <lineage>
        <taxon>Bacteria</taxon>
        <taxon>Pseudomonadati</taxon>
        <taxon>Pseudomonadota</taxon>
        <taxon>Gammaproteobacteria</taxon>
        <taxon>Enterobacterales</taxon>
        <taxon>Morganellaceae</taxon>
        <taxon>Photorhabdus</taxon>
    </lineage>
</organism>
<dbReference type="GO" id="GO:0003677">
    <property type="term" value="F:DNA binding"/>
    <property type="evidence" value="ECO:0007669"/>
    <property type="project" value="UniProtKB-KW"/>
</dbReference>
<dbReference type="SUPFAM" id="SSF47413">
    <property type="entry name" value="lambda repressor-like DNA-binding domains"/>
    <property type="match status" value="1"/>
</dbReference>
<dbReference type="AlphaFoldDB" id="W3V8G2"/>
<dbReference type="PATRIC" id="fig|1004151.3.peg.1573"/>
<dbReference type="InterPro" id="IPR010982">
    <property type="entry name" value="Lambda_DNA-bd_dom_sf"/>
</dbReference>
<evidence type="ECO:0000256" key="2">
    <source>
        <dbReference type="ARBA" id="ARBA00023015"/>
    </source>
</evidence>
<dbReference type="EMBL" id="AYSJ01000006">
    <property type="protein sequence ID" value="ETS32236.1"/>
    <property type="molecule type" value="Genomic_DNA"/>
</dbReference>
<keyword evidence="7" id="KW-1185">Reference proteome</keyword>
<dbReference type="RefSeq" id="WP_081738175.1">
    <property type="nucleotide sequence ID" value="NZ_AYSJ01000006.1"/>
</dbReference>
<evidence type="ECO:0000256" key="1">
    <source>
        <dbReference type="ARBA" id="ARBA00006157"/>
    </source>
</evidence>
<sequence length="48" mass="5661">MNSYLASSTLSNALQRPWHKGETIIANALGQKPDEIWPSRYQKRRKRY</sequence>
<evidence type="ECO:0000313" key="6">
    <source>
        <dbReference type="EMBL" id="ETS32236.1"/>
    </source>
</evidence>
<comment type="caution">
    <text evidence="6">The sequence shown here is derived from an EMBL/GenBank/DDBJ whole genome shotgun (WGS) entry which is preliminary data.</text>
</comment>
<accession>W3V8G2</accession>
<comment type="similarity">
    <text evidence="1">Belongs to the ner transcriptional regulatory family.</text>
</comment>
<feature type="domain" description="Ner winged helix-turn-helix DNA-binding" evidence="5">
    <location>
        <begin position="5"/>
        <end position="47"/>
    </location>
</feature>
<dbReference type="InterPro" id="IPR038722">
    <property type="entry name" value="Ner_HTH_dom"/>
</dbReference>
<evidence type="ECO:0000256" key="4">
    <source>
        <dbReference type="ARBA" id="ARBA00023163"/>
    </source>
</evidence>
<evidence type="ECO:0000313" key="7">
    <source>
        <dbReference type="Proteomes" id="UP000018957"/>
    </source>
</evidence>
<reference evidence="6 7" key="1">
    <citation type="submission" date="2013-11" db="EMBL/GenBank/DDBJ databases">
        <title>Elucidation of the Photorhabdus temperata genome and generation of transposon mutant library to identify motility mutants.</title>
        <authorList>
            <person name="Hurst S.G.IV."/>
            <person name="Micheals B."/>
            <person name="Abebe-Akele F."/>
            <person name="Rowedder H."/>
            <person name="Bullock H."/>
            <person name="Jackobeck R."/>
            <person name="Janicki E."/>
            <person name="Tisa L.S."/>
        </authorList>
    </citation>
    <scope>NUCLEOTIDE SEQUENCE [LARGE SCALE GENOMIC DNA]</scope>
    <source>
        <strain evidence="6 7">NC19</strain>
    </source>
</reference>
<evidence type="ECO:0000256" key="3">
    <source>
        <dbReference type="ARBA" id="ARBA00023125"/>
    </source>
</evidence>
<proteinExistence type="inferred from homology"/>
<keyword evidence="4" id="KW-0804">Transcription</keyword>
<keyword evidence="3" id="KW-0238">DNA-binding</keyword>